<comment type="caution">
    <text evidence="1">The sequence shown here is derived from an EMBL/GenBank/DDBJ whole genome shotgun (WGS) entry which is preliminary data.</text>
</comment>
<proteinExistence type="predicted"/>
<reference evidence="1 2" key="1">
    <citation type="submission" date="2024-06" db="EMBL/GenBank/DDBJ databases">
        <title>The Natural Products Discovery Center: Release of the First 8490 Sequenced Strains for Exploring Actinobacteria Biosynthetic Diversity.</title>
        <authorList>
            <person name="Kalkreuter E."/>
            <person name="Kautsar S.A."/>
            <person name="Yang D."/>
            <person name="Bader C.D."/>
            <person name="Teijaro C.N."/>
            <person name="Fluegel L."/>
            <person name="Davis C.M."/>
            <person name="Simpson J.R."/>
            <person name="Lauterbach L."/>
            <person name="Steele A.D."/>
            <person name="Gui C."/>
            <person name="Meng S."/>
            <person name="Li G."/>
            <person name="Viehrig K."/>
            <person name="Ye F."/>
            <person name="Su P."/>
            <person name="Kiefer A.F."/>
            <person name="Nichols A."/>
            <person name="Cepeda A.J."/>
            <person name="Yan W."/>
            <person name="Fan B."/>
            <person name="Jiang Y."/>
            <person name="Adhikari A."/>
            <person name="Zheng C.-J."/>
            <person name="Schuster L."/>
            <person name="Cowan T.M."/>
            <person name="Smanski M.J."/>
            <person name="Chevrette M.G."/>
            <person name="De Carvalho L.P.S."/>
            <person name="Shen B."/>
        </authorList>
    </citation>
    <scope>NUCLEOTIDE SEQUENCE [LARGE SCALE GENOMIC DNA]</scope>
    <source>
        <strain evidence="1 2">NPDC046851</strain>
    </source>
</reference>
<name>A0ABV3BAJ9_9ACTN</name>
<dbReference type="RefSeq" id="WP_359702144.1">
    <property type="nucleotide sequence ID" value="NZ_JBEYXT010000316.1"/>
</dbReference>
<gene>
    <name evidence="1" type="ORF">ABZ931_36645</name>
</gene>
<accession>A0ABV3BAJ9</accession>
<protein>
    <submittedName>
        <fullName evidence="1">Uncharacterized protein</fullName>
    </submittedName>
</protein>
<dbReference type="EMBL" id="JBEYXT010000316">
    <property type="protein sequence ID" value="MEU6806477.1"/>
    <property type="molecule type" value="Genomic_DNA"/>
</dbReference>
<dbReference type="Proteomes" id="UP001551189">
    <property type="component" value="Unassembled WGS sequence"/>
</dbReference>
<organism evidence="1 2">
    <name type="scientific">Streptomyces neyagawaensis</name>
    <dbReference type="NCBI Taxonomy" id="42238"/>
    <lineage>
        <taxon>Bacteria</taxon>
        <taxon>Bacillati</taxon>
        <taxon>Actinomycetota</taxon>
        <taxon>Actinomycetes</taxon>
        <taxon>Kitasatosporales</taxon>
        <taxon>Streptomycetaceae</taxon>
        <taxon>Streptomyces</taxon>
    </lineage>
</organism>
<keyword evidence="2" id="KW-1185">Reference proteome</keyword>
<sequence length="48" mass="4723">MAALGGGPNADLVDLAIGTFVASLPLLRMTVAGGKVTGEPQSESVPTL</sequence>
<evidence type="ECO:0000313" key="1">
    <source>
        <dbReference type="EMBL" id="MEU6806477.1"/>
    </source>
</evidence>
<evidence type="ECO:0000313" key="2">
    <source>
        <dbReference type="Proteomes" id="UP001551189"/>
    </source>
</evidence>